<gene>
    <name evidence="2" type="ORF">HPBE_LOCUS13361</name>
</gene>
<dbReference type="AlphaFoldDB" id="A0A3P8AVF8"/>
<protein>
    <submittedName>
        <fullName evidence="4">PDZ domain-containing protein</fullName>
    </submittedName>
</protein>
<dbReference type="Proteomes" id="UP000050761">
    <property type="component" value="Unassembled WGS sequence"/>
</dbReference>
<reference evidence="4" key="2">
    <citation type="submission" date="2019-09" db="UniProtKB">
        <authorList>
            <consortium name="WormBaseParasite"/>
        </authorList>
    </citation>
    <scope>IDENTIFICATION</scope>
</reference>
<proteinExistence type="predicted"/>
<accession>A0A3P8AVF8</accession>
<name>A0A3P8AVF8_HELPZ</name>
<dbReference type="OrthoDB" id="6126662at2759"/>
<evidence type="ECO:0000256" key="1">
    <source>
        <dbReference type="SAM" id="MobiDB-lite"/>
    </source>
</evidence>
<dbReference type="PANTHER" id="PTHR36939">
    <property type="entry name" value="PROTEIN CBG03389"/>
    <property type="match status" value="1"/>
</dbReference>
<dbReference type="WBParaSite" id="HPBE_0001336001-mRNA-1">
    <property type="protein sequence ID" value="HPBE_0001336001-mRNA-1"/>
    <property type="gene ID" value="HPBE_0001336001"/>
</dbReference>
<feature type="region of interest" description="Disordered" evidence="1">
    <location>
        <begin position="377"/>
        <end position="399"/>
    </location>
</feature>
<dbReference type="PANTHER" id="PTHR36939:SF1">
    <property type="entry name" value="UPAR_LY6 DOMAIN-CONTAINING PROTEIN"/>
    <property type="match status" value="1"/>
</dbReference>
<evidence type="ECO:0000313" key="3">
    <source>
        <dbReference type="Proteomes" id="UP000050761"/>
    </source>
</evidence>
<evidence type="ECO:0000313" key="2">
    <source>
        <dbReference type="EMBL" id="VDO95843.1"/>
    </source>
</evidence>
<reference evidence="2 3" key="1">
    <citation type="submission" date="2018-11" db="EMBL/GenBank/DDBJ databases">
        <authorList>
            <consortium name="Pathogen Informatics"/>
        </authorList>
    </citation>
    <scope>NUCLEOTIDE SEQUENCE [LARGE SCALE GENOMIC DNA]</scope>
</reference>
<evidence type="ECO:0000313" key="4">
    <source>
        <dbReference type="WBParaSite" id="HPBE_0001336001-mRNA-1"/>
    </source>
</evidence>
<organism evidence="2">
    <name type="scientific">Heligmosomoides polygyrus</name>
    <name type="common">Parasitic roundworm</name>
    <dbReference type="NCBI Taxonomy" id="6339"/>
    <lineage>
        <taxon>Eukaryota</taxon>
        <taxon>Metazoa</taxon>
        <taxon>Ecdysozoa</taxon>
        <taxon>Nematoda</taxon>
        <taxon>Chromadorea</taxon>
        <taxon>Rhabditida</taxon>
        <taxon>Rhabditina</taxon>
        <taxon>Rhabditomorpha</taxon>
        <taxon>Strongyloidea</taxon>
        <taxon>Heligmosomidae</taxon>
        <taxon>Heligmosomoides</taxon>
    </lineage>
</organism>
<keyword evidence="3" id="KW-1185">Reference proteome</keyword>
<sequence length="399" mass="45144">MFLKAECFPHSPTVDSRFFHHRPAMSVIVPFGEGVTYSVAVEAITFKWDTYTKRCASVREDNDAVTTNTCYDIAATDKGTYKTSSRDCYCQTDFCNSSNSIVSSLSSELRLSSSNPPGEVSSSDYDRLRCRHDLQTRSVSLSLSVLVEQVLFVEAAGRIWVAGWCEANDRHLSQLFSLGDELIEVENTPVQGFSSIPQLFYNLSTPGTPVNLVLNMVPFGVTYRLMKPISRNKDIGIRLHKGKNRIAAILPDSSADRRNVPVSMPSPLRPGVETAVVITEVNNRRLNPFSKDDQLFKRLEEPYLLVAMLAGVHPVKLREARLRWYGHVLRANDDTVCKIGLNLEVPGKRPRGRPKQHWLDTLHMDLKLAGVHPDQAFDREKWRHQTRRADPATKRDKRY</sequence>
<dbReference type="EMBL" id="UZAH01027882">
    <property type="protein sequence ID" value="VDO95843.1"/>
    <property type="molecule type" value="Genomic_DNA"/>
</dbReference>